<evidence type="ECO:0000313" key="2">
    <source>
        <dbReference type="EMBL" id="PZR83457.1"/>
    </source>
</evidence>
<gene>
    <name evidence="2" type="ORF">DLM65_01960</name>
</gene>
<proteinExistence type="predicted"/>
<feature type="domain" description="Mycothiol-dependent maleylpyruvate isomerase metal-binding" evidence="1">
    <location>
        <begin position="19"/>
        <end position="155"/>
    </location>
</feature>
<dbReference type="GO" id="GO:0046872">
    <property type="term" value="F:metal ion binding"/>
    <property type="evidence" value="ECO:0007669"/>
    <property type="project" value="InterPro"/>
</dbReference>
<dbReference type="SUPFAM" id="SSF109854">
    <property type="entry name" value="DinB/YfiT-like putative metalloenzymes"/>
    <property type="match status" value="1"/>
</dbReference>
<comment type="caution">
    <text evidence="2">The sequence shown here is derived from an EMBL/GenBank/DDBJ whole genome shotgun (WGS) entry which is preliminary data.</text>
</comment>
<reference evidence="2 3" key="1">
    <citation type="journal article" date="2017" name="Nature">
        <title>Atmospheric trace gases support primary production in Antarctic desert surface soil.</title>
        <authorList>
            <person name="Ji M."/>
            <person name="Greening C."/>
            <person name="Vanwonterghem I."/>
            <person name="Carere C.R."/>
            <person name="Bay S.K."/>
            <person name="Steen J.A."/>
            <person name="Montgomery K."/>
            <person name="Lines T."/>
            <person name="Beardall J."/>
            <person name="van Dorst J."/>
            <person name="Snape I."/>
            <person name="Stott M.B."/>
            <person name="Hugenholtz P."/>
            <person name="Ferrari B.C."/>
        </authorList>
    </citation>
    <scope>NUCLEOTIDE SEQUENCE [LARGE SCALE GENOMIC DNA]</scope>
    <source>
        <strain evidence="2">RRmetagenome_bin12</strain>
    </source>
</reference>
<dbReference type="InterPro" id="IPR034660">
    <property type="entry name" value="DinB/YfiT-like"/>
</dbReference>
<accession>A0A2W5ZHS1</accession>
<evidence type="ECO:0000259" key="1">
    <source>
        <dbReference type="Pfam" id="PF11716"/>
    </source>
</evidence>
<dbReference type="Proteomes" id="UP000248724">
    <property type="component" value="Unassembled WGS sequence"/>
</dbReference>
<dbReference type="AlphaFoldDB" id="A0A2W5ZHS1"/>
<protein>
    <recommendedName>
        <fullName evidence="1">Mycothiol-dependent maleylpyruvate isomerase metal-binding domain-containing protein</fullName>
    </recommendedName>
</protein>
<name>A0A2W5ZHS1_9BACT</name>
<dbReference type="EMBL" id="QHBU01000035">
    <property type="protein sequence ID" value="PZR83457.1"/>
    <property type="molecule type" value="Genomic_DNA"/>
</dbReference>
<evidence type="ECO:0000313" key="3">
    <source>
        <dbReference type="Proteomes" id="UP000248724"/>
    </source>
</evidence>
<dbReference type="Pfam" id="PF11716">
    <property type="entry name" value="MDMPI_N"/>
    <property type="match status" value="1"/>
</dbReference>
<sequence>MSMSDLSSTDVLRALEDAYGATTTVVVAIPERNFDLPTRCQGWTVRDLLFHQLLDAALATPAHRPPTTDFVDYWRDFKPGMPGSEEHADFVRKCAAAFSSASVLVALWMHTSQAALHAASESDGGECVETQGLSIAVPDLVATLAVEAGIHHLDLTVELTPLAEPPWSALRLVRRTLDGLLRMPLPSSWDDRVCALKGTGRLPLGAEDCEVLGGLAASFPLLG</sequence>
<dbReference type="Gene3D" id="1.20.120.450">
    <property type="entry name" value="dinb family like domain"/>
    <property type="match status" value="1"/>
</dbReference>
<organism evidence="2 3">
    <name type="scientific">Candidatus Aeolococcus gillhamiae</name>
    <dbReference type="NCBI Taxonomy" id="3127015"/>
    <lineage>
        <taxon>Bacteria</taxon>
        <taxon>Bacillati</taxon>
        <taxon>Candidatus Dormiibacterota</taxon>
        <taxon>Candidatus Dormibacteria</taxon>
        <taxon>Candidatus Aeolococcales</taxon>
        <taxon>Candidatus Aeolococcaceae</taxon>
        <taxon>Candidatus Aeolococcus</taxon>
    </lineage>
</organism>
<dbReference type="InterPro" id="IPR024344">
    <property type="entry name" value="MDMPI_metal-binding"/>
</dbReference>